<keyword evidence="9 13" id="KW-1133">Transmembrane helix</keyword>
<dbReference type="EMBL" id="PUEJ01000002">
    <property type="protein sequence ID" value="PRH88508.1"/>
    <property type="molecule type" value="Genomic_DNA"/>
</dbReference>
<dbReference type="OrthoDB" id="1247465at2"/>
<comment type="cofactor">
    <cofactor evidence="1">
        <name>heme b</name>
        <dbReference type="ChEBI" id="CHEBI:60344"/>
    </cofactor>
</comment>
<dbReference type="GO" id="GO:0020037">
    <property type="term" value="F:heme binding"/>
    <property type="evidence" value="ECO:0007669"/>
    <property type="project" value="TreeGrafter"/>
</dbReference>
<evidence type="ECO:0000256" key="3">
    <source>
        <dbReference type="ARBA" id="ARBA00022448"/>
    </source>
</evidence>
<accession>A0A2S9QGN6</accession>
<name>A0A2S9QGN6_9HYPH</name>
<dbReference type="AlphaFoldDB" id="A0A2S9QGN6"/>
<dbReference type="SUPFAM" id="SSF81342">
    <property type="entry name" value="Transmembrane di-heme cytochromes"/>
    <property type="match status" value="1"/>
</dbReference>
<proteinExistence type="inferred from homology"/>
<evidence type="ECO:0000256" key="4">
    <source>
        <dbReference type="ARBA" id="ARBA00022475"/>
    </source>
</evidence>
<dbReference type="GO" id="GO:0009055">
    <property type="term" value="F:electron transfer activity"/>
    <property type="evidence" value="ECO:0007669"/>
    <property type="project" value="InterPro"/>
</dbReference>
<evidence type="ECO:0000313" key="15">
    <source>
        <dbReference type="EMBL" id="PRH88508.1"/>
    </source>
</evidence>
<protein>
    <submittedName>
        <fullName evidence="15">Cytochrome B</fullName>
    </submittedName>
</protein>
<dbReference type="InterPro" id="IPR052168">
    <property type="entry name" value="Cytochrome_b561_oxidase"/>
</dbReference>
<dbReference type="GO" id="GO:0005886">
    <property type="term" value="C:plasma membrane"/>
    <property type="evidence" value="ECO:0007669"/>
    <property type="project" value="UniProtKB-SubCell"/>
</dbReference>
<dbReference type="PANTHER" id="PTHR30529">
    <property type="entry name" value="CYTOCHROME B561"/>
    <property type="match status" value="1"/>
</dbReference>
<keyword evidence="7" id="KW-0479">Metal-binding</keyword>
<dbReference type="Proteomes" id="UP000237682">
    <property type="component" value="Unassembled WGS sequence"/>
</dbReference>
<keyword evidence="6 13" id="KW-0812">Transmembrane</keyword>
<organism evidence="15 16">
    <name type="scientific">Labrys okinawensis</name>
    <dbReference type="NCBI Taxonomy" id="346911"/>
    <lineage>
        <taxon>Bacteria</taxon>
        <taxon>Pseudomonadati</taxon>
        <taxon>Pseudomonadota</taxon>
        <taxon>Alphaproteobacteria</taxon>
        <taxon>Hyphomicrobiales</taxon>
        <taxon>Xanthobacteraceae</taxon>
        <taxon>Labrys</taxon>
    </lineage>
</organism>
<sequence>MGWSLRARLFHWLTAIAITAQWAIGLFLLDGMAMAGNVWLTIHLSLGLVILALTLLRFGSRIFDRAPRRLRLPLVAIVTSLGHAGLYALLLLVPLTGWLGYRPAPFMPPPLAFGLLPMPVLTGLEGISPRTMLSLHALLTWALVALVALHALAALFHAIVLRDGVLGGMLRGRDRGDGDRQA</sequence>
<evidence type="ECO:0000313" key="16">
    <source>
        <dbReference type="Proteomes" id="UP000237682"/>
    </source>
</evidence>
<feature type="transmembrane region" description="Helical" evidence="13">
    <location>
        <begin position="38"/>
        <end position="58"/>
    </location>
</feature>
<dbReference type="InterPro" id="IPR016174">
    <property type="entry name" value="Di-haem_cyt_TM"/>
</dbReference>
<evidence type="ECO:0000256" key="5">
    <source>
        <dbReference type="ARBA" id="ARBA00022617"/>
    </source>
</evidence>
<evidence type="ECO:0000259" key="14">
    <source>
        <dbReference type="Pfam" id="PF01292"/>
    </source>
</evidence>
<feature type="domain" description="Cytochrome b561 bacterial/Ni-hydrogenase" evidence="14">
    <location>
        <begin position="3"/>
        <end position="172"/>
    </location>
</feature>
<keyword evidence="8" id="KW-0249">Electron transport</keyword>
<dbReference type="GO" id="GO:0046872">
    <property type="term" value="F:metal ion binding"/>
    <property type="evidence" value="ECO:0007669"/>
    <property type="project" value="UniProtKB-KW"/>
</dbReference>
<evidence type="ECO:0000256" key="11">
    <source>
        <dbReference type="ARBA" id="ARBA00023136"/>
    </source>
</evidence>
<keyword evidence="4" id="KW-1003">Cell membrane</keyword>
<feature type="transmembrane region" description="Helical" evidence="13">
    <location>
        <begin position="12"/>
        <end position="32"/>
    </location>
</feature>
<gene>
    <name evidence="15" type="ORF">C5L14_04495</name>
</gene>
<feature type="transmembrane region" description="Helical" evidence="13">
    <location>
        <begin position="139"/>
        <end position="160"/>
    </location>
</feature>
<dbReference type="RefSeq" id="WP_105860859.1">
    <property type="nucleotide sequence ID" value="NZ_PUEJ01000002.1"/>
</dbReference>
<feature type="transmembrane region" description="Helical" evidence="13">
    <location>
        <begin position="70"/>
        <end position="90"/>
    </location>
</feature>
<evidence type="ECO:0000256" key="9">
    <source>
        <dbReference type="ARBA" id="ARBA00022989"/>
    </source>
</evidence>
<evidence type="ECO:0000256" key="8">
    <source>
        <dbReference type="ARBA" id="ARBA00022982"/>
    </source>
</evidence>
<keyword evidence="5" id="KW-0349">Heme</keyword>
<evidence type="ECO:0000256" key="1">
    <source>
        <dbReference type="ARBA" id="ARBA00001970"/>
    </source>
</evidence>
<dbReference type="PANTHER" id="PTHR30529:SF1">
    <property type="entry name" value="CYTOCHROME B561 HOMOLOG 2"/>
    <property type="match status" value="1"/>
</dbReference>
<evidence type="ECO:0000256" key="13">
    <source>
        <dbReference type="SAM" id="Phobius"/>
    </source>
</evidence>
<keyword evidence="3" id="KW-0813">Transport</keyword>
<reference evidence="15 16" key="1">
    <citation type="submission" date="2018-02" db="EMBL/GenBank/DDBJ databases">
        <title>Whole genome sequencing of endophytic bacterium.</title>
        <authorList>
            <person name="Eedara R."/>
            <person name="Podile A.R."/>
        </authorList>
    </citation>
    <scope>NUCLEOTIDE SEQUENCE [LARGE SCALE GENOMIC DNA]</scope>
    <source>
        <strain evidence="15 16">RP1T</strain>
    </source>
</reference>
<evidence type="ECO:0000256" key="12">
    <source>
        <dbReference type="ARBA" id="ARBA00037975"/>
    </source>
</evidence>
<dbReference type="InterPro" id="IPR011577">
    <property type="entry name" value="Cyt_b561_bac/Ni-Hgenase"/>
</dbReference>
<keyword evidence="11 13" id="KW-0472">Membrane</keyword>
<keyword evidence="10" id="KW-0408">Iron</keyword>
<comment type="subcellular location">
    <subcellularLocation>
        <location evidence="2">Cell membrane</location>
        <topology evidence="2">Multi-pass membrane protein</topology>
    </subcellularLocation>
</comment>
<comment type="similarity">
    <text evidence="12">Belongs to the cytochrome b561 family.</text>
</comment>
<dbReference type="Gene3D" id="1.20.950.20">
    <property type="entry name" value="Transmembrane di-heme cytochromes, Chain C"/>
    <property type="match status" value="1"/>
</dbReference>
<comment type="caution">
    <text evidence="15">The sequence shown here is derived from an EMBL/GenBank/DDBJ whole genome shotgun (WGS) entry which is preliminary data.</text>
</comment>
<evidence type="ECO:0000256" key="6">
    <source>
        <dbReference type="ARBA" id="ARBA00022692"/>
    </source>
</evidence>
<dbReference type="Pfam" id="PF01292">
    <property type="entry name" value="Ni_hydr_CYTB"/>
    <property type="match status" value="1"/>
</dbReference>
<dbReference type="GO" id="GO:0022904">
    <property type="term" value="P:respiratory electron transport chain"/>
    <property type="evidence" value="ECO:0007669"/>
    <property type="project" value="InterPro"/>
</dbReference>
<evidence type="ECO:0000256" key="10">
    <source>
        <dbReference type="ARBA" id="ARBA00023004"/>
    </source>
</evidence>
<keyword evidence="16" id="KW-1185">Reference proteome</keyword>
<evidence type="ECO:0000256" key="2">
    <source>
        <dbReference type="ARBA" id="ARBA00004651"/>
    </source>
</evidence>
<evidence type="ECO:0000256" key="7">
    <source>
        <dbReference type="ARBA" id="ARBA00022723"/>
    </source>
</evidence>